<feature type="transmembrane region" description="Helical" evidence="2">
    <location>
        <begin position="177"/>
        <end position="195"/>
    </location>
</feature>
<feature type="region of interest" description="Disordered" evidence="1">
    <location>
        <begin position="148"/>
        <end position="168"/>
    </location>
</feature>
<dbReference type="AlphaFoldDB" id="A0A923ND28"/>
<evidence type="ECO:0000256" key="1">
    <source>
        <dbReference type="SAM" id="MobiDB-lite"/>
    </source>
</evidence>
<feature type="compositionally biased region" description="Low complexity" evidence="1">
    <location>
        <begin position="155"/>
        <end position="164"/>
    </location>
</feature>
<gene>
    <name evidence="4" type="ORF">H8876_04160</name>
</gene>
<feature type="domain" description="Bacterial repeat" evidence="3">
    <location>
        <begin position="78"/>
        <end position="147"/>
    </location>
</feature>
<keyword evidence="2" id="KW-0472">Membrane</keyword>
<reference evidence="4" key="1">
    <citation type="submission" date="2020-08" db="EMBL/GenBank/DDBJ databases">
        <authorList>
            <person name="Liu C."/>
            <person name="Sun Q."/>
        </authorList>
    </citation>
    <scope>NUCLEOTIDE SEQUENCE</scope>
    <source>
        <strain evidence="4">BX16</strain>
    </source>
</reference>
<name>A0A923ND28_9FIRM</name>
<proteinExistence type="predicted"/>
<keyword evidence="5" id="KW-1185">Reference proteome</keyword>
<keyword evidence="2" id="KW-1133">Transmembrane helix</keyword>
<sequence>MDENSVIESYRPMQNYWHFTPEDMGTVNDYIAVPVGGSFAKKAIHDGSTDTPLTVVDKEGNAASHFILRAPKEQCEISLEASPAEGGTVSGAGSYDMYSTAAVKAEANKGYHFVQWQDEDGVAVSKDASYTFQVTQTQTLTAVFAKDSVTPTQPGSSDQSGSDDNAVATGDSSHMELWIALLAASILGIAGTVVFRRRKA</sequence>
<dbReference type="EMBL" id="JACRWC010000054">
    <property type="protein sequence ID" value="MBC5999189.1"/>
    <property type="molecule type" value="Genomic_DNA"/>
</dbReference>
<comment type="caution">
    <text evidence="4">The sequence shown here is derived from an EMBL/GenBank/DDBJ whole genome shotgun (WGS) entry which is preliminary data.</text>
</comment>
<accession>A0A923ND28</accession>
<organism evidence="4 5">
    <name type="scientific">Lentihominibacter faecis</name>
    <dbReference type="NCBI Taxonomy" id="2764712"/>
    <lineage>
        <taxon>Bacteria</taxon>
        <taxon>Bacillati</taxon>
        <taxon>Bacillota</taxon>
        <taxon>Clostridia</taxon>
        <taxon>Peptostreptococcales</taxon>
        <taxon>Anaerovoracaceae</taxon>
        <taxon>Lentihominibacter</taxon>
    </lineage>
</organism>
<dbReference type="RefSeq" id="WP_249286651.1">
    <property type="nucleotide sequence ID" value="NZ_JACRWC010000054.1"/>
</dbReference>
<dbReference type="InterPro" id="IPR044060">
    <property type="entry name" value="Bacterial_rp_domain"/>
</dbReference>
<protein>
    <recommendedName>
        <fullName evidence="3">Bacterial repeat domain-containing protein</fullName>
    </recommendedName>
</protein>
<dbReference type="Pfam" id="PF18998">
    <property type="entry name" value="Flg_new_2"/>
    <property type="match status" value="1"/>
</dbReference>
<keyword evidence="2" id="KW-0812">Transmembrane</keyword>
<evidence type="ECO:0000313" key="5">
    <source>
        <dbReference type="Proteomes" id="UP000644115"/>
    </source>
</evidence>
<dbReference type="Proteomes" id="UP000644115">
    <property type="component" value="Unassembled WGS sequence"/>
</dbReference>
<evidence type="ECO:0000256" key="2">
    <source>
        <dbReference type="SAM" id="Phobius"/>
    </source>
</evidence>
<evidence type="ECO:0000259" key="3">
    <source>
        <dbReference type="Pfam" id="PF18998"/>
    </source>
</evidence>
<evidence type="ECO:0000313" key="4">
    <source>
        <dbReference type="EMBL" id="MBC5999189.1"/>
    </source>
</evidence>